<gene>
    <name evidence="11" type="ORF">DPQ25_02370</name>
</gene>
<dbReference type="GO" id="GO:0046872">
    <property type="term" value="F:metal ion binding"/>
    <property type="evidence" value="ECO:0007669"/>
    <property type="project" value="UniProtKB-KW"/>
</dbReference>
<keyword evidence="6" id="KW-0479">Metal-binding</keyword>
<evidence type="ECO:0000256" key="6">
    <source>
        <dbReference type="ARBA" id="ARBA00022723"/>
    </source>
</evidence>
<evidence type="ECO:0000256" key="2">
    <source>
        <dbReference type="ARBA" id="ARBA00007342"/>
    </source>
</evidence>
<dbReference type="PIRSF" id="PIRSF010130">
    <property type="entry name" value="PduL"/>
    <property type="match status" value="1"/>
</dbReference>
<reference evidence="11 12" key="1">
    <citation type="submission" date="2018-06" db="EMBL/GenBank/DDBJ databases">
        <title>Noncontiguous genome sequence of Ruminococcaceae bacterium ASD2818.</title>
        <authorList>
            <person name="Chaplin A.V."/>
            <person name="Sokolova S.R."/>
            <person name="Kochetkova T.O."/>
            <person name="Goltsov A.Y."/>
            <person name="Trofimov D.Y."/>
            <person name="Efimov B.A."/>
        </authorList>
    </citation>
    <scope>NUCLEOTIDE SEQUENCE [LARGE SCALE GENOMIC DNA]</scope>
    <source>
        <strain evidence="11 12">ASD2818</strain>
    </source>
</reference>
<evidence type="ECO:0000313" key="12">
    <source>
        <dbReference type="Proteomes" id="UP000249377"/>
    </source>
</evidence>
<name>A0A328UG89_9FIRM</name>
<dbReference type="EC" id="2.3.1.222" evidence="3 10"/>
<dbReference type="NCBIfam" id="NF011652">
    <property type="entry name" value="PRK15070.1"/>
    <property type="match status" value="1"/>
</dbReference>
<dbReference type="PANTHER" id="PTHR39453:SF1">
    <property type="entry name" value="PHOSPHATE PROPANOYLTRANSFERASE"/>
    <property type="match status" value="1"/>
</dbReference>
<evidence type="ECO:0000256" key="5">
    <source>
        <dbReference type="ARBA" id="ARBA00022679"/>
    </source>
</evidence>
<accession>A0A328UG89</accession>
<comment type="function">
    <text evidence="10">Involved in 1,2-propanediol (1,2-PD) degradation by catalyzing the conversion of propanoyl-CoA to propanoyl-phosphate.</text>
</comment>
<evidence type="ECO:0000256" key="1">
    <source>
        <dbReference type="ARBA" id="ARBA00001947"/>
    </source>
</evidence>
<keyword evidence="5 10" id="KW-0808">Transferase</keyword>
<evidence type="ECO:0000256" key="4">
    <source>
        <dbReference type="ARBA" id="ARBA00020837"/>
    </source>
</evidence>
<dbReference type="PANTHER" id="PTHR39453">
    <property type="entry name" value="PHOSPHATE PROPANOYLTRANSFERASE"/>
    <property type="match status" value="1"/>
</dbReference>
<proteinExistence type="inferred from homology"/>
<comment type="catalytic activity">
    <reaction evidence="9 10">
        <text>propanoyl-CoA + phosphate = propanoyl phosphate + CoA</text>
        <dbReference type="Rhea" id="RHEA:28046"/>
        <dbReference type="ChEBI" id="CHEBI:43474"/>
        <dbReference type="ChEBI" id="CHEBI:57287"/>
        <dbReference type="ChEBI" id="CHEBI:57392"/>
        <dbReference type="ChEBI" id="CHEBI:58933"/>
        <dbReference type="EC" id="2.3.1.222"/>
    </reaction>
</comment>
<evidence type="ECO:0000256" key="9">
    <source>
        <dbReference type="ARBA" id="ARBA00047589"/>
    </source>
</evidence>
<evidence type="ECO:0000256" key="8">
    <source>
        <dbReference type="ARBA" id="ARBA00023315"/>
    </source>
</evidence>
<evidence type="ECO:0000256" key="3">
    <source>
        <dbReference type="ARBA" id="ARBA00012206"/>
    </source>
</evidence>
<dbReference type="EMBL" id="QLYR01000001">
    <property type="protein sequence ID" value="RAQ30369.1"/>
    <property type="molecule type" value="Genomic_DNA"/>
</dbReference>
<keyword evidence="8 10" id="KW-0012">Acyltransferase</keyword>
<protein>
    <recommendedName>
        <fullName evidence="4 10">Phosphate propanoyltransferase</fullName>
        <ecNumber evidence="3 10">2.3.1.222</ecNumber>
    </recommendedName>
</protein>
<dbReference type="Proteomes" id="UP000249377">
    <property type="component" value="Unassembled WGS sequence"/>
</dbReference>
<dbReference type="UniPathway" id="UPA00621"/>
<comment type="caution">
    <text evidence="11">The sequence shown here is derived from an EMBL/GenBank/DDBJ whole genome shotgun (WGS) entry which is preliminary data.</text>
</comment>
<comment type="cofactor">
    <cofactor evidence="1">
        <name>Zn(2+)</name>
        <dbReference type="ChEBI" id="CHEBI:29105"/>
    </cofactor>
</comment>
<dbReference type="Pfam" id="PF06130">
    <property type="entry name" value="PTAC"/>
    <property type="match status" value="1"/>
</dbReference>
<comment type="pathway">
    <text evidence="10">Polyol metabolism; 1,2-propanediol degradation.</text>
</comment>
<organism evidence="11 12">
    <name type="scientific">Hydrogeniiclostridium mannosilyticum</name>
    <dbReference type="NCBI Taxonomy" id="2764322"/>
    <lineage>
        <taxon>Bacteria</taxon>
        <taxon>Bacillati</taxon>
        <taxon>Bacillota</taxon>
        <taxon>Clostridia</taxon>
        <taxon>Eubacteriales</taxon>
        <taxon>Acutalibacteraceae</taxon>
        <taxon>Hydrogeniiclostridium</taxon>
    </lineage>
</organism>
<dbReference type="InterPro" id="IPR008300">
    <property type="entry name" value="PTAC"/>
</dbReference>
<evidence type="ECO:0000256" key="10">
    <source>
        <dbReference type="PIRNR" id="PIRNR010130"/>
    </source>
</evidence>
<dbReference type="GO" id="GO:0016747">
    <property type="term" value="F:acyltransferase activity, transferring groups other than amino-acyl groups"/>
    <property type="evidence" value="ECO:0007669"/>
    <property type="project" value="InterPro"/>
</dbReference>
<keyword evidence="7" id="KW-0862">Zinc</keyword>
<sequence length="189" mass="19997">MKIMVETSARHIHLTQQDLDTLFGPEYELTPKKSLSQPGQFACVEKVEVVGPKGSIKLSILGPVRKRTQIELSKTDARSIGIDAPLRLSGDIDGTPGCKVIGPKGAIELAAGVIVAKRHAHFTPEQAVDYGVTNGELIGIRLNYNGRSLVFGDVVARVSATAGLAVHIDTDEANAAGLTGTVDGEVVKF</sequence>
<evidence type="ECO:0000256" key="7">
    <source>
        <dbReference type="ARBA" id="ARBA00022833"/>
    </source>
</evidence>
<evidence type="ECO:0000313" key="11">
    <source>
        <dbReference type="EMBL" id="RAQ30369.1"/>
    </source>
</evidence>
<dbReference type="AlphaFoldDB" id="A0A328UG89"/>
<keyword evidence="12" id="KW-1185">Reference proteome</keyword>
<dbReference type="GO" id="GO:0051144">
    <property type="term" value="P:1,2-propanediol catabolic process"/>
    <property type="evidence" value="ECO:0007669"/>
    <property type="project" value="UniProtKB-UniPathway"/>
</dbReference>
<comment type="similarity">
    <text evidence="2 10">Belongs to the PduL family.</text>
</comment>
<dbReference type="RefSeq" id="WP_112331566.1">
    <property type="nucleotide sequence ID" value="NZ_QLYR01000001.1"/>
</dbReference>